<evidence type="ECO:0000313" key="17">
    <source>
        <dbReference type="Proteomes" id="UP001155182"/>
    </source>
</evidence>
<keyword evidence="17" id="KW-1185">Reference proteome</keyword>
<dbReference type="SUPFAM" id="SSF52172">
    <property type="entry name" value="CheY-like"/>
    <property type="match status" value="1"/>
</dbReference>
<dbReference type="Gene3D" id="3.40.50.2300">
    <property type="match status" value="1"/>
</dbReference>
<evidence type="ECO:0000259" key="14">
    <source>
        <dbReference type="PROSITE" id="PS50109"/>
    </source>
</evidence>
<keyword evidence="7" id="KW-0547">Nucleotide-binding</keyword>
<sequence>MINYITIVIIDDDEEDFILIKHYLEQVPNQKYLIKRAANYDEALVFFNEPGIDVFLVDYKLGKYKGIEILNIAKVYDVNAPFIIVTGKGNLNIDKEVMRAGAYDYLIKDELSTDILERSVRYSIERFNQFKIIENKEKQYKDIFEKSGEIILLTNQSGKILDANPAAINRFEKSLPEMLNLKILHLVDEKEQLKFWEAVITKQLEGEIFTFFSVPMTKKISGLVSFIEQDDFNYQFIIHDVTKITIKETERREEEKFAATGRIARVIAHEVKNPLTNVNFAINELKDDNKDPEKKVVIDIIERNCQRINSLITELLNSTRFSHLNLARQDINNAIREAIKGAQDFASQKNVKIQSALSPIEPFFIDGEKIKVALMNIIINGIEAIDNANGEISIGSYTENNRVMVSINDNGKGIPPENINQIFEAFYTNGKDTGTGLGLTTSQNIILNHNGAIFVESDTETGTTFTITLIPHELKELYLKEKHPLE</sequence>
<keyword evidence="9 16" id="KW-0067">ATP-binding</keyword>
<dbReference type="SMART" id="SM00448">
    <property type="entry name" value="REC"/>
    <property type="match status" value="1"/>
</dbReference>
<dbReference type="GO" id="GO:0000156">
    <property type="term" value="F:phosphorelay response regulator activity"/>
    <property type="evidence" value="ECO:0007669"/>
    <property type="project" value="TreeGrafter"/>
</dbReference>
<dbReference type="EMBL" id="JAMWYS010000058">
    <property type="protein sequence ID" value="MCO4294646.1"/>
    <property type="molecule type" value="Genomic_DNA"/>
</dbReference>
<dbReference type="Pfam" id="PF00512">
    <property type="entry name" value="HisKA"/>
    <property type="match status" value="1"/>
</dbReference>
<dbReference type="NCBIfam" id="TIGR00229">
    <property type="entry name" value="sensory_box"/>
    <property type="match status" value="1"/>
</dbReference>
<dbReference type="InterPro" id="IPR036890">
    <property type="entry name" value="HATPase_C_sf"/>
</dbReference>
<dbReference type="SMART" id="SM00091">
    <property type="entry name" value="PAS"/>
    <property type="match status" value="1"/>
</dbReference>
<keyword evidence="8" id="KW-0418">Kinase</keyword>
<evidence type="ECO:0000256" key="7">
    <source>
        <dbReference type="ARBA" id="ARBA00022741"/>
    </source>
</evidence>
<dbReference type="InterPro" id="IPR050351">
    <property type="entry name" value="BphY/WalK/GraS-like"/>
</dbReference>
<feature type="modified residue" description="4-aspartylphosphate" evidence="13">
    <location>
        <position position="58"/>
    </location>
</feature>
<dbReference type="PRINTS" id="PR00344">
    <property type="entry name" value="BCTRLSENSOR"/>
</dbReference>
<dbReference type="SMART" id="SM00387">
    <property type="entry name" value="HATPase_c"/>
    <property type="match status" value="1"/>
</dbReference>
<dbReference type="PANTHER" id="PTHR42878:SF7">
    <property type="entry name" value="SENSOR HISTIDINE KINASE GLRK"/>
    <property type="match status" value="1"/>
</dbReference>
<dbReference type="PANTHER" id="PTHR42878">
    <property type="entry name" value="TWO-COMPONENT HISTIDINE KINASE"/>
    <property type="match status" value="1"/>
</dbReference>
<evidence type="ECO:0000259" key="15">
    <source>
        <dbReference type="PROSITE" id="PS50110"/>
    </source>
</evidence>
<dbReference type="CDD" id="cd00130">
    <property type="entry name" value="PAS"/>
    <property type="match status" value="1"/>
</dbReference>
<dbReference type="Gene3D" id="3.30.565.10">
    <property type="entry name" value="Histidine kinase-like ATPase, C-terminal domain"/>
    <property type="match status" value="1"/>
</dbReference>
<evidence type="ECO:0000256" key="6">
    <source>
        <dbReference type="ARBA" id="ARBA00022692"/>
    </source>
</evidence>
<evidence type="ECO:0000256" key="3">
    <source>
        <dbReference type="ARBA" id="ARBA00012438"/>
    </source>
</evidence>
<dbReference type="GO" id="GO:0007234">
    <property type="term" value="P:osmosensory signaling via phosphorelay pathway"/>
    <property type="evidence" value="ECO:0007669"/>
    <property type="project" value="TreeGrafter"/>
</dbReference>
<keyword evidence="12" id="KW-0472">Membrane</keyword>
<evidence type="ECO:0000256" key="2">
    <source>
        <dbReference type="ARBA" id="ARBA00004141"/>
    </source>
</evidence>
<evidence type="ECO:0000256" key="5">
    <source>
        <dbReference type="ARBA" id="ARBA00022679"/>
    </source>
</evidence>
<dbReference type="InterPro" id="IPR036097">
    <property type="entry name" value="HisK_dim/P_sf"/>
</dbReference>
<dbReference type="PROSITE" id="PS50110">
    <property type="entry name" value="RESPONSE_REGULATORY"/>
    <property type="match status" value="1"/>
</dbReference>
<evidence type="ECO:0000256" key="12">
    <source>
        <dbReference type="ARBA" id="ARBA00023136"/>
    </source>
</evidence>
<dbReference type="CDD" id="cd00082">
    <property type="entry name" value="HisKA"/>
    <property type="match status" value="1"/>
</dbReference>
<evidence type="ECO:0000256" key="4">
    <source>
        <dbReference type="ARBA" id="ARBA00022553"/>
    </source>
</evidence>
<dbReference type="PROSITE" id="PS50109">
    <property type="entry name" value="HIS_KIN"/>
    <property type="match status" value="1"/>
</dbReference>
<dbReference type="SUPFAM" id="SSF55785">
    <property type="entry name" value="PYP-like sensor domain (PAS domain)"/>
    <property type="match status" value="1"/>
</dbReference>
<dbReference type="GO" id="GO:0005524">
    <property type="term" value="F:ATP binding"/>
    <property type="evidence" value="ECO:0007669"/>
    <property type="project" value="UniProtKB-KW"/>
</dbReference>
<proteinExistence type="predicted"/>
<dbReference type="InterPro" id="IPR011006">
    <property type="entry name" value="CheY-like_superfamily"/>
</dbReference>
<dbReference type="InterPro" id="IPR000014">
    <property type="entry name" value="PAS"/>
</dbReference>
<dbReference type="InterPro" id="IPR001789">
    <property type="entry name" value="Sig_transdc_resp-reg_receiver"/>
</dbReference>
<dbReference type="SUPFAM" id="SSF47384">
    <property type="entry name" value="Homodimeric domain of signal transducing histidine kinase"/>
    <property type="match status" value="1"/>
</dbReference>
<keyword evidence="6" id="KW-0812">Transmembrane</keyword>
<organism evidence="16 17">
    <name type="scientific">Solitalea agri</name>
    <dbReference type="NCBI Taxonomy" id="2953739"/>
    <lineage>
        <taxon>Bacteria</taxon>
        <taxon>Pseudomonadati</taxon>
        <taxon>Bacteroidota</taxon>
        <taxon>Sphingobacteriia</taxon>
        <taxon>Sphingobacteriales</taxon>
        <taxon>Sphingobacteriaceae</taxon>
        <taxon>Solitalea</taxon>
    </lineage>
</organism>
<reference evidence="16" key="1">
    <citation type="submission" date="2022-06" db="EMBL/GenBank/DDBJ databases">
        <title>Solitalea sp. MAHUQ-68 isolated from rhizospheric soil.</title>
        <authorList>
            <person name="Huq M.A."/>
        </authorList>
    </citation>
    <scope>NUCLEOTIDE SEQUENCE</scope>
    <source>
        <strain evidence="16">MAHUQ-68</strain>
    </source>
</reference>
<keyword evidence="10" id="KW-1133">Transmembrane helix</keyword>
<dbReference type="InterPro" id="IPR004358">
    <property type="entry name" value="Sig_transdc_His_kin-like_C"/>
</dbReference>
<accession>A0A9X2F977</accession>
<evidence type="ECO:0000256" key="11">
    <source>
        <dbReference type="ARBA" id="ARBA00023012"/>
    </source>
</evidence>
<keyword evidence="11" id="KW-0902">Two-component regulatory system</keyword>
<evidence type="ECO:0000256" key="10">
    <source>
        <dbReference type="ARBA" id="ARBA00022989"/>
    </source>
</evidence>
<keyword evidence="5" id="KW-0808">Transferase</keyword>
<dbReference type="Pfam" id="PF02518">
    <property type="entry name" value="HATPase_c"/>
    <property type="match status" value="1"/>
</dbReference>
<comment type="caution">
    <text evidence="16">The sequence shown here is derived from an EMBL/GenBank/DDBJ whole genome shotgun (WGS) entry which is preliminary data.</text>
</comment>
<dbReference type="GO" id="GO:0000155">
    <property type="term" value="F:phosphorelay sensor kinase activity"/>
    <property type="evidence" value="ECO:0007669"/>
    <property type="project" value="InterPro"/>
</dbReference>
<name>A0A9X2F977_9SPHI</name>
<dbReference type="Gene3D" id="3.30.450.20">
    <property type="entry name" value="PAS domain"/>
    <property type="match status" value="1"/>
</dbReference>
<evidence type="ECO:0000313" key="16">
    <source>
        <dbReference type="EMBL" id="MCO4294646.1"/>
    </source>
</evidence>
<dbReference type="EC" id="2.7.13.3" evidence="3"/>
<evidence type="ECO:0000256" key="1">
    <source>
        <dbReference type="ARBA" id="ARBA00000085"/>
    </source>
</evidence>
<dbReference type="AlphaFoldDB" id="A0A9X2F977"/>
<dbReference type="InterPro" id="IPR003661">
    <property type="entry name" value="HisK_dim/P_dom"/>
</dbReference>
<dbReference type="Pfam" id="PF00072">
    <property type="entry name" value="Response_reg"/>
    <property type="match status" value="1"/>
</dbReference>
<feature type="domain" description="Histidine kinase" evidence="14">
    <location>
        <begin position="266"/>
        <end position="473"/>
    </location>
</feature>
<dbReference type="Gene3D" id="1.10.287.130">
    <property type="match status" value="1"/>
</dbReference>
<dbReference type="RefSeq" id="WP_252589677.1">
    <property type="nucleotide sequence ID" value="NZ_JAMWYS010000058.1"/>
</dbReference>
<dbReference type="Proteomes" id="UP001155182">
    <property type="component" value="Unassembled WGS sequence"/>
</dbReference>
<evidence type="ECO:0000256" key="8">
    <source>
        <dbReference type="ARBA" id="ARBA00022777"/>
    </source>
</evidence>
<evidence type="ECO:0000256" key="9">
    <source>
        <dbReference type="ARBA" id="ARBA00022840"/>
    </source>
</evidence>
<dbReference type="SMART" id="SM00388">
    <property type="entry name" value="HisKA"/>
    <property type="match status" value="1"/>
</dbReference>
<keyword evidence="4 13" id="KW-0597">Phosphoprotein</keyword>
<dbReference type="CDD" id="cd00156">
    <property type="entry name" value="REC"/>
    <property type="match status" value="1"/>
</dbReference>
<dbReference type="InterPro" id="IPR005467">
    <property type="entry name" value="His_kinase_dom"/>
</dbReference>
<dbReference type="GO" id="GO:0016020">
    <property type="term" value="C:membrane"/>
    <property type="evidence" value="ECO:0007669"/>
    <property type="project" value="UniProtKB-SubCell"/>
</dbReference>
<gene>
    <name evidence="16" type="ORF">NF867_17425</name>
</gene>
<evidence type="ECO:0000256" key="13">
    <source>
        <dbReference type="PROSITE-ProRule" id="PRU00169"/>
    </source>
</evidence>
<dbReference type="InterPro" id="IPR003594">
    <property type="entry name" value="HATPase_dom"/>
</dbReference>
<dbReference type="InterPro" id="IPR035965">
    <property type="entry name" value="PAS-like_dom_sf"/>
</dbReference>
<dbReference type="SUPFAM" id="SSF55874">
    <property type="entry name" value="ATPase domain of HSP90 chaperone/DNA topoisomerase II/histidine kinase"/>
    <property type="match status" value="1"/>
</dbReference>
<dbReference type="GO" id="GO:0030295">
    <property type="term" value="F:protein kinase activator activity"/>
    <property type="evidence" value="ECO:0007669"/>
    <property type="project" value="TreeGrafter"/>
</dbReference>
<feature type="domain" description="Response regulatory" evidence="15">
    <location>
        <begin position="6"/>
        <end position="123"/>
    </location>
</feature>
<comment type="catalytic activity">
    <reaction evidence="1">
        <text>ATP + protein L-histidine = ADP + protein N-phospho-L-histidine.</text>
        <dbReference type="EC" id="2.7.13.3"/>
    </reaction>
</comment>
<protein>
    <recommendedName>
        <fullName evidence="3">histidine kinase</fullName>
        <ecNumber evidence="3">2.7.13.3</ecNumber>
    </recommendedName>
</protein>
<comment type="subcellular location">
    <subcellularLocation>
        <location evidence="2">Membrane</location>
        <topology evidence="2">Multi-pass membrane protein</topology>
    </subcellularLocation>
</comment>